<keyword evidence="4" id="KW-1185">Reference proteome</keyword>
<dbReference type="Pfam" id="PF04170">
    <property type="entry name" value="NlpE"/>
    <property type="match status" value="1"/>
</dbReference>
<gene>
    <name evidence="3" type="ORF">MJ923_06245</name>
</gene>
<comment type="caution">
    <text evidence="3">The sequence shown here is derived from an EMBL/GenBank/DDBJ whole genome shotgun (WGS) entry which is preliminary data.</text>
</comment>
<proteinExistence type="predicted"/>
<feature type="compositionally biased region" description="Low complexity" evidence="1">
    <location>
        <begin position="29"/>
        <end position="43"/>
    </location>
</feature>
<dbReference type="AlphaFoldDB" id="A0AAJ1BFM9"/>
<evidence type="ECO:0000256" key="2">
    <source>
        <dbReference type="SAM" id="SignalP"/>
    </source>
</evidence>
<dbReference type="EMBL" id="JAKUDL010000002">
    <property type="protein sequence ID" value="MCH4293904.1"/>
    <property type="molecule type" value="Genomic_DNA"/>
</dbReference>
<evidence type="ECO:0000256" key="1">
    <source>
        <dbReference type="SAM" id="MobiDB-lite"/>
    </source>
</evidence>
<feature type="region of interest" description="Disordered" evidence="1">
    <location>
        <begin position="21"/>
        <end position="68"/>
    </location>
</feature>
<feature type="chain" id="PRO_5042589636" evidence="2">
    <location>
        <begin position="22"/>
        <end position="173"/>
    </location>
</feature>
<dbReference type="Gene3D" id="2.40.128.640">
    <property type="match status" value="1"/>
</dbReference>
<dbReference type="InterPro" id="IPR007298">
    <property type="entry name" value="Cu-R_lipoprotein_NlpE"/>
</dbReference>
<name>A0AAJ1BFM9_9GAMM</name>
<accession>A0AAJ1BFM9</accession>
<feature type="signal peptide" evidence="2">
    <location>
        <begin position="1"/>
        <end position="21"/>
    </location>
</feature>
<keyword evidence="2" id="KW-0732">Signal</keyword>
<evidence type="ECO:0000313" key="4">
    <source>
        <dbReference type="Proteomes" id="UP001297581"/>
    </source>
</evidence>
<organism evidence="3 4">
    <name type="scientific">Shewanella zhuhaiensis</name>
    <dbReference type="NCBI Taxonomy" id="2919576"/>
    <lineage>
        <taxon>Bacteria</taxon>
        <taxon>Pseudomonadati</taxon>
        <taxon>Pseudomonadota</taxon>
        <taxon>Gammaproteobacteria</taxon>
        <taxon>Alteromonadales</taxon>
        <taxon>Shewanellaceae</taxon>
        <taxon>Shewanella</taxon>
    </lineage>
</organism>
<protein>
    <submittedName>
        <fullName evidence="3">Copper resistance protein NlpE</fullName>
    </submittedName>
</protein>
<dbReference type="PROSITE" id="PS51257">
    <property type="entry name" value="PROKAR_LIPOPROTEIN"/>
    <property type="match status" value="1"/>
</dbReference>
<dbReference type="Proteomes" id="UP001297581">
    <property type="component" value="Unassembled WGS sequence"/>
</dbReference>
<evidence type="ECO:0000313" key="3">
    <source>
        <dbReference type="EMBL" id="MCH4293904.1"/>
    </source>
</evidence>
<sequence>MKAFKQTLWIALLPLALGACSEPSATKEPSAQEQPPAQQQQDTPPGPAVSIETPNSAEALPVGDSSRTSLDWPGSYEGVLPCASCEGISTRLVLNGDGTYLLETQYLGEQEAGAEPKVFEERGSFSWNTSGGAIQLESGAWYQVGENQLFMLDREGKRITGALADHYRLGKQP</sequence>
<reference evidence="3 4" key="1">
    <citation type="submission" date="2022-02" db="EMBL/GenBank/DDBJ databases">
        <title>The genome sequence of Shewanella sp. 3B26.</title>
        <authorList>
            <person name="Du J."/>
        </authorList>
    </citation>
    <scope>NUCLEOTIDE SEQUENCE [LARGE SCALE GENOMIC DNA]</scope>
    <source>
        <strain evidence="3 4">3B26</strain>
    </source>
</reference>
<dbReference type="RefSeq" id="WP_240590367.1">
    <property type="nucleotide sequence ID" value="NZ_JAKUDL010000002.1"/>
</dbReference>